<dbReference type="Pfam" id="PF06276">
    <property type="entry name" value="FhuF"/>
    <property type="match status" value="1"/>
</dbReference>
<gene>
    <name evidence="2" type="ORF">FHS16_001494</name>
</gene>
<name>A0A7W5G9A8_9BACL</name>
<sequence length="258" mass="29328">MTVTLSASEWGDLGSRYHLTPSDDGLPADRFIVSSELLDRDKCESYLDQLAAEIGSPSRRVTASMLAKRYAFLTVAPVLYAMTVMDKGLELAPSHCRLVSPSDSEYLQSHSRFPHLSLDGWNVTEPEAGKRAEWRDQVMRQLFEEHLTPLFHSLSIVGQVPRAVLWENAMVRIIPLYEDGLEDEEDPFILMRLHDDFKFITEKASPSLFGERRNPLKMFIRGKSTDQTGKQAAYKRKTCCFYDEMSPECCRACPKPVS</sequence>
<dbReference type="RefSeq" id="WP_183560395.1">
    <property type="nucleotide sequence ID" value="NZ_CBCSLB010000002.1"/>
</dbReference>
<feature type="domain" description="Aerobactin siderophore biosynthesis IucA/IucC-like C-terminal" evidence="1">
    <location>
        <begin position="65"/>
        <end position="194"/>
    </location>
</feature>
<evidence type="ECO:0000313" key="3">
    <source>
        <dbReference type="Proteomes" id="UP000518605"/>
    </source>
</evidence>
<dbReference type="InterPro" id="IPR022770">
    <property type="entry name" value="IucA/IucC-like_C"/>
</dbReference>
<reference evidence="2 3" key="1">
    <citation type="submission" date="2020-08" db="EMBL/GenBank/DDBJ databases">
        <title>Genomic Encyclopedia of Type Strains, Phase III (KMG-III): the genomes of soil and plant-associated and newly described type strains.</title>
        <authorList>
            <person name="Whitman W."/>
        </authorList>
    </citation>
    <scope>NUCLEOTIDE SEQUENCE [LARGE SCALE GENOMIC DNA]</scope>
    <source>
        <strain evidence="2 3">CECT 8234</strain>
    </source>
</reference>
<protein>
    <submittedName>
        <fullName evidence="2">Ferric iron reductase protein FhuF</fullName>
    </submittedName>
</protein>
<evidence type="ECO:0000259" key="1">
    <source>
        <dbReference type="Pfam" id="PF06276"/>
    </source>
</evidence>
<dbReference type="EMBL" id="JACHXW010000003">
    <property type="protein sequence ID" value="MBB3151451.1"/>
    <property type="molecule type" value="Genomic_DNA"/>
</dbReference>
<accession>A0A7W5G9A8</accession>
<organism evidence="2 3">
    <name type="scientific">Paenibacillus endophyticus</name>
    <dbReference type="NCBI Taxonomy" id="1294268"/>
    <lineage>
        <taxon>Bacteria</taxon>
        <taxon>Bacillati</taxon>
        <taxon>Bacillota</taxon>
        <taxon>Bacilli</taxon>
        <taxon>Bacillales</taxon>
        <taxon>Paenibacillaceae</taxon>
        <taxon>Paenibacillus</taxon>
    </lineage>
</organism>
<evidence type="ECO:0000313" key="2">
    <source>
        <dbReference type="EMBL" id="MBB3151451.1"/>
    </source>
</evidence>
<dbReference type="Proteomes" id="UP000518605">
    <property type="component" value="Unassembled WGS sequence"/>
</dbReference>
<dbReference type="AlphaFoldDB" id="A0A7W5G9A8"/>
<dbReference type="GO" id="GO:0003824">
    <property type="term" value="F:catalytic activity"/>
    <property type="evidence" value="ECO:0007669"/>
    <property type="project" value="UniProtKB-ARBA"/>
</dbReference>
<proteinExistence type="predicted"/>
<keyword evidence="3" id="KW-1185">Reference proteome</keyword>
<comment type="caution">
    <text evidence="2">The sequence shown here is derived from an EMBL/GenBank/DDBJ whole genome shotgun (WGS) entry which is preliminary data.</text>
</comment>